<evidence type="ECO:0000256" key="6">
    <source>
        <dbReference type="ARBA" id="ARBA00022729"/>
    </source>
</evidence>
<dbReference type="Pfam" id="PF00560">
    <property type="entry name" value="LRR_1"/>
    <property type="match status" value="6"/>
</dbReference>
<comment type="similarity">
    <text evidence="2">Belongs to the RLP family.</text>
</comment>
<keyword evidence="4" id="KW-0433">Leucine-rich repeat</keyword>
<dbReference type="EMBL" id="JAJFAZ020000004">
    <property type="protein sequence ID" value="KAI5332574.1"/>
    <property type="molecule type" value="Genomic_DNA"/>
</dbReference>
<evidence type="ECO:0000256" key="4">
    <source>
        <dbReference type="ARBA" id="ARBA00022614"/>
    </source>
</evidence>
<dbReference type="AlphaFoldDB" id="A0AAD4Z4U5"/>
<evidence type="ECO:0000256" key="1">
    <source>
        <dbReference type="ARBA" id="ARBA00004251"/>
    </source>
</evidence>
<dbReference type="InterPro" id="IPR032675">
    <property type="entry name" value="LRR_dom_sf"/>
</dbReference>
<evidence type="ECO:0000313" key="12">
    <source>
        <dbReference type="EMBL" id="KAI5332574.1"/>
    </source>
</evidence>
<evidence type="ECO:0008006" key="14">
    <source>
        <dbReference type="Google" id="ProtNLM"/>
    </source>
</evidence>
<dbReference type="PANTHER" id="PTHR48063">
    <property type="entry name" value="LRR RECEPTOR-LIKE KINASE"/>
    <property type="match status" value="1"/>
</dbReference>
<dbReference type="GO" id="GO:0005886">
    <property type="term" value="C:plasma membrane"/>
    <property type="evidence" value="ECO:0007669"/>
    <property type="project" value="UniProtKB-SubCell"/>
</dbReference>
<evidence type="ECO:0000256" key="9">
    <source>
        <dbReference type="ARBA" id="ARBA00023136"/>
    </source>
</evidence>
<name>A0AAD4Z4U5_PRUDU</name>
<keyword evidence="7" id="KW-0677">Repeat</keyword>
<evidence type="ECO:0000256" key="3">
    <source>
        <dbReference type="ARBA" id="ARBA00022475"/>
    </source>
</evidence>
<protein>
    <recommendedName>
        <fullName evidence="14">Disease resistance family protein / LRR family protein</fullName>
    </recommendedName>
</protein>
<keyword evidence="10" id="KW-0675">Receptor</keyword>
<dbReference type="InterPro" id="IPR001611">
    <property type="entry name" value="Leu-rich_rpt"/>
</dbReference>
<keyword evidence="11" id="KW-0325">Glycoprotein</keyword>
<reference evidence="12 13" key="1">
    <citation type="journal article" date="2022" name="G3 (Bethesda)">
        <title>Whole-genome sequence and methylome profiling of the almond [Prunus dulcis (Mill.) D.A. Webb] cultivar 'Nonpareil'.</title>
        <authorList>
            <person name="D'Amico-Willman K.M."/>
            <person name="Ouma W.Z."/>
            <person name="Meulia T."/>
            <person name="Sideli G.M."/>
            <person name="Gradziel T.M."/>
            <person name="Fresnedo-Ramirez J."/>
        </authorList>
    </citation>
    <scope>NUCLEOTIDE SEQUENCE [LARGE SCALE GENOMIC DNA]</scope>
    <source>
        <strain evidence="12">Clone GOH B32 T37-40</strain>
    </source>
</reference>
<dbReference type="SMART" id="SM00369">
    <property type="entry name" value="LRR_TYP"/>
    <property type="match status" value="6"/>
</dbReference>
<organism evidence="12 13">
    <name type="scientific">Prunus dulcis</name>
    <name type="common">Almond</name>
    <name type="synonym">Amygdalus dulcis</name>
    <dbReference type="NCBI Taxonomy" id="3755"/>
    <lineage>
        <taxon>Eukaryota</taxon>
        <taxon>Viridiplantae</taxon>
        <taxon>Streptophyta</taxon>
        <taxon>Embryophyta</taxon>
        <taxon>Tracheophyta</taxon>
        <taxon>Spermatophyta</taxon>
        <taxon>Magnoliopsida</taxon>
        <taxon>eudicotyledons</taxon>
        <taxon>Gunneridae</taxon>
        <taxon>Pentapetalae</taxon>
        <taxon>rosids</taxon>
        <taxon>fabids</taxon>
        <taxon>Rosales</taxon>
        <taxon>Rosaceae</taxon>
        <taxon>Amygdaloideae</taxon>
        <taxon>Amygdaleae</taxon>
        <taxon>Prunus</taxon>
    </lineage>
</organism>
<dbReference type="SUPFAM" id="SSF52058">
    <property type="entry name" value="L domain-like"/>
    <property type="match status" value="1"/>
</dbReference>
<evidence type="ECO:0000256" key="2">
    <source>
        <dbReference type="ARBA" id="ARBA00009592"/>
    </source>
</evidence>
<accession>A0AAD4Z4U5</accession>
<keyword evidence="5" id="KW-0812">Transmembrane</keyword>
<evidence type="ECO:0000256" key="11">
    <source>
        <dbReference type="ARBA" id="ARBA00023180"/>
    </source>
</evidence>
<sequence>MALAFVTKTVLMFARLKVSAAAIAGGFFYFEDVFAQSNVNWFTVLELYIAQNHLNGTIPLYLQRAKHDSPFSEKHQVISRISLSMKFDYRSCIQQSLSTAVKAKSICIEEERKALASFKQDFTDPSDSTTDKEWDELAYNKSCLGRKINPSLLSLKHLHYLDLSCSNFEHIHIPNFFEKLQTLSWIFNLISLKRLDLNSNSFDAPEELGNLKSLEYLDLSQLGLKDSGVPRYLDLSDNQMNRSIPQSLGQLSKLLIRLDLFWNSWEGNITEAHFINLTNLKRLSIGPDLDDREKPMSLIFNVSYDWVPPFKLFQIVITNCNVGPSFGVWLQSQTELADIFFYRTGISDSIPEEWLLKLSSQLENLDLSYSQFRGRFSSNKWVRFPNLDTISLAHNQFEGPVPLWSTNASYFDLESNLFSGPIPSNFDKLMPKLKEMYLSENHLNGTIPPSICNMQDLKIISLRSNHFFGKFPHAWSSESHIRIVDAAYNNLFGNIPTSMGELNSLEILKLNNNNFGGQIPDSLHNCSVLKSIDLGGNKLSESIPPWIGRSKSIDLSSNFLEGEIPQEICSLTVLGTLNLSRNQLTSNIPSIVGSTLLLKKSWRYAYFQFFDDTKDKVTLAIALKVARLQRKFHHV</sequence>
<comment type="caution">
    <text evidence="12">The sequence shown here is derived from an EMBL/GenBank/DDBJ whole genome shotgun (WGS) entry which is preliminary data.</text>
</comment>
<comment type="subcellular location">
    <subcellularLocation>
        <location evidence="1">Cell membrane</location>
        <topology evidence="1">Single-pass type I membrane protein</topology>
    </subcellularLocation>
</comment>
<proteinExistence type="inferred from homology"/>
<keyword evidence="8" id="KW-1133">Transmembrane helix</keyword>
<evidence type="ECO:0000256" key="7">
    <source>
        <dbReference type="ARBA" id="ARBA00022737"/>
    </source>
</evidence>
<evidence type="ECO:0000313" key="13">
    <source>
        <dbReference type="Proteomes" id="UP001054821"/>
    </source>
</evidence>
<keyword evidence="3" id="KW-1003">Cell membrane</keyword>
<dbReference type="Gene3D" id="3.80.10.10">
    <property type="entry name" value="Ribonuclease Inhibitor"/>
    <property type="match status" value="2"/>
</dbReference>
<keyword evidence="6" id="KW-0732">Signal</keyword>
<keyword evidence="9" id="KW-0472">Membrane</keyword>
<dbReference type="PANTHER" id="PTHR48063:SF90">
    <property type="entry name" value="OS11G0565920 PROTEIN"/>
    <property type="match status" value="1"/>
</dbReference>
<gene>
    <name evidence="12" type="ORF">L3X38_022703</name>
</gene>
<dbReference type="InterPro" id="IPR046956">
    <property type="entry name" value="RLP23-like"/>
</dbReference>
<dbReference type="Proteomes" id="UP001054821">
    <property type="component" value="Chromosome 4"/>
</dbReference>
<keyword evidence="13" id="KW-1185">Reference proteome</keyword>
<evidence type="ECO:0000256" key="10">
    <source>
        <dbReference type="ARBA" id="ARBA00023170"/>
    </source>
</evidence>
<dbReference type="SUPFAM" id="SSF52047">
    <property type="entry name" value="RNI-like"/>
    <property type="match status" value="1"/>
</dbReference>
<evidence type="ECO:0000256" key="8">
    <source>
        <dbReference type="ARBA" id="ARBA00022989"/>
    </source>
</evidence>
<dbReference type="InterPro" id="IPR003591">
    <property type="entry name" value="Leu-rich_rpt_typical-subtyp"/>
</dbReference>
<evidence type="ECO:0000256" key="5">
    <source>
        <dbReference type="ARBA" id="ARBA00022692"/>
    </source>
</evidence>